<keyword evidence="3 11" id="KW-0136">Cellulose degradation</keyword>
<dbReference type="GO" id="GO:0030245">
    <property type="term" value="P:cellulose catabolic process"/>
    <property type="evidence" value="ECO:0007669"/>
    <property type="project" value="UniProtKB-KW"/>
</dbReference>
<feature type="binding site" evidence="9">
    <location>
        <position position="314"/>
    </location>
    <ligand>
        <name>substrate</name>
    </ligand>
</feature>
<evidence type="ECO:0000256" key="10">
    <source>
        <dbReference type="PROSITE-ProRule" id="PRU10056"/>
    </source>
</evidence>
<dbReference type="GO" id="GO:0004553">
    <property type="term" value="F:hydrolase activity, hydrolyzing O-glycosyl compounds"/>
    <property type="evidence" value="ECO:0007669"/>
    <property type="project" value="InterPro"/>
</dbReference>
<reference evidence="12 13" key="1">
    <citation type="submission" date="2020-08" db="EMBL/GenBank/DDBJ databases">
        <title>Genomic Encyclopedia of Type Strains, Phase IV (KMG-IV): sequencing the most valuable type-strain genomes for metagenomic binning, comparative biology and taxonomic classification.</title>
        <authorList>
            <person name="Goeker M."/>
        </authorList>
    </citation>
    <scope>NUCLEOTIDE SEQUENCE [LARGE SCALE GENOMIC DNA]</scope>
    <source>
        <strain evidence="12 13">DSM 21319</strain>
    </source>
</reference>
<evidence type="ECO:0000256" key="9">
    <source>
        <dbReference type="PIRSR" id="PIRSR001100-2"/>
    </source>
</evidence>
<protein>
    <recommendedName>
        <fullName evidence="11">Glucanase</fullName>
        <ecNumber evidence="11">3.2.1.-</ecNumber>
    </recommendedName>
</protein>
<dbReference type="EC" id="3.2.1.-" evidence="11"/>
<dbReference type="InterPro" id="IPR016288">
    <property type="entry name" value="Beta_cellobiohydrolase"/>
</dbReference>
<dbReference type="PANTHER" id="PTHR34876">
    <property type="match status" value="1"/>
</dbReference>
<feature type="binding site" evidence="9">
    <location>
        <position position="346"/>
    </location>
    <ligand>
        <name>substrate</name>
    </ligand>
</feature>
<keyword evidence="1" id="KW-0732">Signal</keyword>
<sequence>MACSALAAVPAAFSQEPQKLFVNDRSGAAVAAEVLEGQARADALALARVPSATWFMESSPEEARAAVADVMDRAAAEGAVPVLVAYNIPHRDCALYSAGGARDTASYIRWIEAFAAGIGKGKAIVVLEPDGLGVIPFNRNVDGDPEPCRPEGADPAHAAAERFAQLSRAVEILKAMPGTRVYLDGTGSNWLPPGDAADRLTKANIGKADGFFLNVSNFESDDRITRYAAWLSDCLALVAAGALEARSCPSQFHPANEEDITTWAETDRAYDRAFAAAGLTRDPVRQKHAVIDTSRNGAGSWTPPDGRYKDAEIWCNPPGRGLGRRPTLQTDNPYIDAFLWIKVPGESDGPCHRGTPGPLDPARGIAAPSAGNWFPDQARELIQHANPPFDISR</sequence>
<dbReference type="PROSITE" id="PS00655">
    <property type="entry name" value="GLYCOSYL_HYDROL_F6_1"/>
    <property type="match status" value="1"/>
</dbReference>
<dbReference type="PIRSF" id="PIRSF001100">
    <property type="entry name" value="Beta_cellobiohydrolase"/>
    <property type="match status" value="1"/>
</dbReference>
<feature type="active site" evidence="10">
    <location>
        <position position="92"/>
    </location>
</feature>
<evidence type="ECO:0000313" key="13">
    <source>
        <dbReference type="Proteomes" id="UP000535406"/>
    </source>
</evidence>
<dbReference type="EMBL" id="JACHIK010000005">
    <property type="protein sequence ID" value="MBB5042640.1"/>
    <property type="molecule type" value="Genomic_DNA"/>
</dbReference>
<dbReference type="Pfam" id="PF01341">
    <property type="entry name" value="Glyco_hydro_6"/>
    <property type="match status" value="1"/>
</dbReference>
<accession>A0A7W7YUK0</accession>
<organism evidence="12 13">
    <name type="scientific">Shinella fusca</name>
    <dbReference type="NCBI Taxonomy" id="544480"/>
    <lineage>
        <taxon>Bacteria</taxon>
        <taxon>Pseudomonadati</taxon>
        <taxon>Pseudomonadota</taxon>
        <taxon>Alphaproteobacteria</taxon>
        <taxon>Hyphomicrobiales</taxon>
        <taxon>Rhizobiaceae</taxon>
        <taxon>Shinella</taxon>
    </lineage>
</organism>
<evidence type="ECO:0000256" key="1">
    <source>
        <dbReference type="ARBA" id="ARBA00022729"/>
    </source>
</evidence>
<keyword evidence="7 11" id="KW-0624">Polysaccharide degradation</keyword>
<evidence type="ECO:0000256" key="11">
    <source>
        <dbReference type="RuleBase" id="RU361186"/>
    </source>
</evidence>
<evidence type="ECO:0000256" key="5">
    <source>
        <dbReference type="ARBA" id="ARBA00023277"/>
    </source>
</evidence>
<feature type="binding site" evidence="9">
    <location>
        <position position="342"/>
    </location>
    <ligand>
        <name>substrate</name>
    </ligand>
</feature>
<dbReference type="RefSeq" id="WP_184143715.1">
    <property type="nucleotide sequence ID" value="NZ_JACHIK010000005.1"/>
</dbReference>
<dbReference type="InterPro" id="IPR036434">
    <property type="entry name" value="Beta_cellobiohydrolase_sf"/>
</dbReference>
<keyword evidence="6 11" id="KW-0326">Glycosidase</keyword>
<evidence type="ECO:0000256" key="7">
    <source>
        <dbReference type="ARBA" id="ARBA00023326"/>
    </source>
</evidence>
<dbReference type="InterPro" id="IPR001524">
    <property type="entry name" value="Glyco_hydro_6_CS"/>
</dbReference>
<evidence type="ECO:0000256" key="8">
    <source>
        <dbReference type="PIRSR" id="PIRSR001100-1"/>
    </source>
</evidence>
<dbReference type="PRINTS" id="PR00733">
    <property type="entry name" value="GLHYDRLASE6"/>
</dbReference>
<dbReference type="AlphaFoldDB" id="A0A7W7YUK0"/>
<feature type="binding site" evidence="9">
    <location>
        <position position="54"/>
    </location>
    <ligand>
        <name>substrate</name>
    </ligand>
</feature>
<comment type="similarity">
    <text evidence="11">Belongs to the glycosyl hydrolase family 6.</text>
</comment>
<name>A0A7W7YUK0_9HYPH</name>
<feature type="binding site" evidence="9">
    <location>
        <position position="217"/>
    </location>
    <ligand>
        <name>substrate</name>
    </ligand>
</feature>
<dbReference type="Proteomes" id="UP000535406">
    <property type="component" value="Unassembled WGS sequence"/>
</dbReference>
<evidence type="ECO:0000256" key="3">
    <source>
        <dbReference type="ARBA" id="ARBA00023001"/>
    </source>
</evidence>
<keyword evidence="2 11" id="KW-0378">Hydrolase</keyword>
<evidence type="ECO:0000313" key="12">
    <source>
        <dbReference type="EMBL" id="MBB5042640.1"/>
    </source>
</evidence>
<keyword evidence="13" id="KW-1185">Reference proteome</keyword>
<dbReference type="SUPFAM" id="SSF51989">
    <property type="entry name" value="Glycosyl hydrolases family 6, cellulases"/>
    <property type="match status" value="1"/>
</dbReference>
<feature type="active site" description="Proton acceptor" evidence="8">
    <location>
        <position position="348"/>
    </location>
</feature>
<evidence type="ECO:0000256" key="2">
    <source>
        <dbReference type="ARBA" id="ARBA00022801"/>
    </source>
</evidence>
<feature type="active site" description="Proton donor" evidence="8">
    <location>
        <position position="130"/>
    </location>
</feature>
<keyword evidence="4" id="KW-1015">Disulfide bond</keyword>
<comment type="caution">
    <text evidence="12">The sequence shown here is derived from an EMBL/GenBank/DDBJ whole genome shotgun (WGS) entry which is preliminary data.</text>
</comment>
<feature type="binding site" evidence="9">
    <location>
        <position position="190"/>
    </location>
    <ligand>
        <name>substrate</name>
    </ligand>
</feature>
<proteinExistence type="inferred from homology"/>
<dbReference type="Gene3D" id="3.20.20.40">
    <property type="entry name" value="1, 4-beta cellobiohydrolase"/>
    <property type="match status" value="1"/>
</dbReference>
<dbReference type="PANTHER" id="PTHR34876:SF4">
    <property type="entry name" value="1,4-BETA-D-GLUCAN CELLOBIOHYDROLASE C-RELATED"/>
    <property type="match status" value="1"/>
</dbReference>
<gene>
    <name evidence="12" type="ORF">HNQ66_002036</name>
</gene>
<evidence type="ECO:0000256" key="6">
    <source>
        <dbReference type="ARBA" id="ARBA00023295"/>
    </source>
</evidence>
<keyword evidence="5 11" id="KW-0119">Carbohydrate metabolism</keyword>
<evidence type="ECO:0000256" key="4">
    <source>
        <dbReference type="ARBA" id="ARBA00023157"/>
    </source>
</evidence>